<dbReference type="GO" id="GO:0005874">
    <property type="term" value="C:microtubule"/>
    <property type="evidence" value="ECO:0007669"/>
    <property type="project" value="UniProtKB-KW"/>
</dbReference>
<feature type="compositionally biased region" description="Polar residues" evidence="7">
    <location>
        <begin position="336"/>
        <end position="349"/>
    </location>
</feature>
<feature type="region of interest" description="Disordered" evidence="7">
    <location>
        <begin position="577"/>
        <end position="597"/>
    </location>
</feature>
<dbReference type="SUPFAM" id="SSF74924">
    <property type="entry name" value="Cap-Gly domain"/>
    <property type="match status" value="1"/>
</dbReference>
<feature type="region of interest" description="Disordered" evidence="7">
    <location>
        <begin position="194"/>
        <end position="365"/>
    </location>
</feature>
<feature type="compositionally biased region" description="Polar residues" evidence="7">
    <location>
        <begin position="35"/>
        <end position="47"/>
    </location>
</feature>
<dbReference type="HOGENOM" id="CLU_003115_0_0_1"/>
<sequence>MSSTLTSTTLTNSSTAAYARPPLPKTPTAPRSLRRPSNSASTPNLNSAYAAQSRLAPAAAAVGPLSRKTSLAALTQSSLASIPDVTESYAYDSVLSDRPSSHTNMVPTTPGRHTAADDVTVGDAVEVPGNMQGVVRFIGPVQGKKGTFAGVELHPDYAARGKNNGDVDGVSYFTTSVPGAGIFLPVAKAIKRRDSPSFPMTPSTSGLKTGSQNPTNYTPPTPGLPRFSASVGPGARAPSPQGKRTGAGPRTSLPRPDSPVRRTQMTPGPRPSIGTPAKGPSRYGSPTNRFAQSVRGTAGDPSKKTSQLERKPSMPARSASALGFDDESTPVGLPRSKTNGSIGSVSSFGNKHRPASRANGANDEEIERLRAQLEEKDRQLRDQSATLNEMESSLTELQSLMESADGLRGGGNSEFEDKDTGQLRNLLREKNEKIAMLTAEFDAHRADFRSTIDALEMASTETERVYEKRIEELMTDIRELESRNLDVDSVASQLKQLEELVQELEEGLEDARRGEAEARGEVEFLRGEVERTRTELRREREKSGGGPGAGDRATSSSKELEQKEDEIRGLKAIIHSLSRDSEERAPPQRPGSLIAGDVVEHKIARDNLERQVAELQSILEQKSAREEELERELDGLRGGANNHRSSLRDSRDTVVLTRAHETRSPEAAHKRGATLDTMAESDAHSSATENSTLWCEICEASGHDILTCTNMFGPDGGKTNGDHSRPNNTQTHLRPRGDDDAHPAPLSPVKSKSPLATPTVKILPNPMDSGPVAGKESGIMDPEKWCAICERDGHDSVDCPFEDAF</sequence>
<feature type="region of interest" description="Disordered" evidence="7">
    <location>
        <begin position="1"/>
        <end position="48"/>
    </location>
</feature>
<evidence type="ECO:0000256" key="7">
    <source>
        <dbReference type="SAM" id="MobiDB-lite"/>
    </source>
</evidence>
<dbReference type="InterPro" id="IPR036859">
    <property type="entry name" value="CAP-Gly_dom_sf"/>
</dbReference>
<feature type="compositionally biased region" description="Polar residues" evidence="7">
    <location>
        <begin position="198"/>
        <end position="216"/>
    </location>
</feature>
<evidence type="ECO:0000256" key="3">
    <source>
        <dbReference type="ARBA" id="ARBA00022701"/>
    </source>
</evidence>
<dbReference type="SMART" id="SM01052">
    <property type="entry name" value="CAP_GLY"/>
    <property type="match status" value="1"/>
</dbReference>
<keyword evidence="10" id="KW-1185">Reference proteome</keyword>
<dbReference type="InterPro" id="IPR000938">
    <property type="entry name" value="CAP-Gly_domain"/>
</dbReference>
<reference evidence="10" key="1">
    <citation type="journal article" date="2014" name="Genome Announc.">
        <title>Genome sequence and annotation of Acremonium chrysogenum, producer of the beta-lactam antibiotic cephalosporin C.</title>
        <authorList>
            <person name="Terfehr D."/>
            <person name="Dahlmann T.A."/>
            <person name="Specht T."/>
            <person name="Zadra I."/>
            <person name="Kuernsteiner H."/>
            <person name="Kueck U."/>
        </authorList>
    </citation>
    <scope>NUCLEOTIDE SEQUENCE [LARGE SCALE GENOMIC DNA]</scope>
    <source>
        <strain evidence="10">ATCC 11550 / CBS 779.69 / DSM 880 / IAM 14645 / JCM 23072 / IMI 49137</strain>
    </source>
</reference>
<comment type="subcellular location">
    <subcellularLocation>
        <location evidence="1">Cytoplasm</location>
        <location evidence="1">Cytoskeleton</location>
    </subcellularLocation>
</comment>
<evidence type="ECO:0000256" key="4">
    <source>
        <dbReference type="ARBA" id="ARBA00022737"/>
    </source>
</evidence>
<dbReference type="STRING" id="857340.A0A086TF04"/>
<feature type="region of interest" description="Disordered" evidence="7">
    <location>
        <begin position="533"/>
        <end position="563"/>
    </location>
</feature>
<feature type="region of interest" description="Disordered" evidence="7">
    <location>
        <begin position="622"/>
        <end position="673"/>
    </location>
</feature>
<dbReference type="AlphaFoldDB" id="A0A086TF04"/>
<keyword evidence="6" id="KW-0206">Cytoskeleton</keyword>
<feature type="domain" description="CAP-Gly" evidence="8">
    <location>
        <begin position="139"/>
        <end position="185"/>
    </location>
</feature>
<dbReference type="PANTHER" id="PTHR18916">
    <property type="entry name" value="DYNACTIN 1-RELATED MICROTUBULE-BINDING"/>
    <property type="match status" value="1"/>
</dbReference>
<feature type="compositionally biased region" description="Basic and acidic residues" evidence="7">
    <location>
        <begin position="646"/>
        <end position="669"/>
    </location>
</feature>
<dbReference type="InterPro" id="IPR032108">
    <property type="entry name" value="CLIP1_ZNF"/>
</dbReference>
<gene>
    <name evidence="9" type="ORF">ACRE_011710</name>
</gene>
<dbReference type="Gene3D" id="2.30.30.190">
    <property type="entry name" value="CAP Gly-rich-like domain"/>
    <property type="match status" value="1"/>
</dbReference>
<dbReference type="Pfam" id="PF16641">
    <property type="entry name" value="CLIP1_ZNF"/>
    <property type="match status" value="1"/>
</dbReference>
<evidence type="ECO:0000256" key="5">
    <source>
        <dbReference type="ARBA" id="ARBA00023054"/>
    </source>
</evidence>
<dbReference type="PANTHER" id="PTHR18916:SF83">
    <property type="entry name" value="TIP ELONGATION PROTEIN 1"/>
    <property type="match status" value="1"/>
</dbReference>
<evidence type="ECO:0000313" key="10">
    <source>
        <dbReference type="Proteomes" id="UP000029964"/>
    </source>
</evidence>
<evidence type="ECO:0000259" key="8">
    <source>
        <dbReference type="PROSITE" id="PS50245"/>
    </source>
</evidence>
<feature type="compositionally biased region" description="Basic and acidic residues" evidence="7">
    <location>
        <begin position="577"/>
        <end position="586"/>
    </location>
</feature>
<evidence type="ECO:0000256" key="6">
    <source>
        <dbReference type="ARBA" id="ARBA00023212"/>
    </source>
</evidence>
<dbReference type="Proteomes" id="UP000029964">
    <property type="component" value="Unassembled WGS sequence"/>
</dbReference>
<keyword evidence="2" id="KW-0963">Cytoplasm</keyword>
<feature type="compositionally biased region" description="Polar residues" evidence="7">
    <location>
        <begin position="284"/>
        <end position="295"/>
    </location>
</feature>
<feature type="compositionally biased region" description="Basic and acidic residues" evidence="7">
    <location>
        <begin position="533"/>
        <end position="543"/>
    </location>
</feature>
<proteinExistence type="predicted"/>
<feature type="compositionally biased region" description="Basic and acidic residues" evidence="7">
    <location>
        <begin position="622"/>
        <end position="635"/>
    </location>
</feature>
<evidence type="ECO:0000256" key="1">
    <source>
        <dbReference type="ARBA" id="ARBA00004245"/>
    </source>
</evidence>
<evidence type="ECO:0000256" key="2">
    <source>
        <dbReference type="ARBA" id="ARBA00022490"/>
    </source>
</evidence>
<evidence type="ECO:0000313" key="9">
    <source>
        <dbReference type="EMBL" id="KFH47936.1"/>
    </source>
</evidence>
<dbReference type="PROSITE" id="PS50245">
    <property type="entry name" value="CAP_GLY_2"/>
    <property type="match status" value="1"/>
</dbReference>
<protein>
    <submittedName>
        <fullName evidence="9">Dynactin subunit-like protein</fullName>
    </submittedName>
</protein>
<name>A0A086TF04_HAPC1</name>
<organism evidence="9 10">
    <name type="scientific">Hapsidospora chrysogenum (strain ATCC 11550 / CBS 779.69 / DSM 880 / IAM 14645 / JCM 23072 / IMI 49137)</name>
    <name type="common">Acremonium chrysogenum</name>
    <dbReference type="NCBI Taxonomy" id="857340"/>
    <lineage>
        <taxon>Eukaryota</taxon>
        <taxon>Fungi</taxon>
        <taxon>Dikarya</taxon>
        <taxon>Ascomycota</taxon>
        <taxon>Pezizomycotina</taxon>
        <taxon>Sordariomycetes</taxon>
        <taxon>Hypocreomycetidae</taxon>
        <taxon>Hypocreales</taxon>
        <taxon>Bionectriaceae</taxon>
        <taxon>Hapsidospora</taxon>
    </lineage>
</organism>
<keyword evidence="5" id="KW-0175">Coiled coil</keyword>
<comment type="caution">
    <text evidence="9">The sequence shown here is derived from an EMBL/GenBank/DDBJ whole genome shotgun (WGS) entry which is preliminary data.</text>
</comment>
<accession>A0A086TF04</accession>
<feature type="compositionally biased region" description="Low complexity" evidence="7">
    <location>
        <begin position="1"/>
        <end position="15"/>
    </location>
</feature>
<feature type="region of interest" description="Disordered" evidence="7">
    <location>
        <begin position="95"/>
        <end position="116"/>
    </location>
</feature>
<feature type="region of interest" description="Disordered" evidence="7">
    <location>
        <begin position="717"/>
        <end position="777"/>
    </location>
</feature>
<keyword evidence="4" id="KW-0677">Repeat</keyword>
<dbReference type="Pfam" id="PF01302">
    <property type="entry name" value="CAP_GLY"/>
    <property type="match status" value="1"/>
</dbReference>
<dbReference type="EMBL" id="JPKY01000006">
    <property type="protein sequence ID" value="KFH47936.1"/>
    <property type="molecule type" value="Genomic_DNA"/>
</dbReference>
<dbReference type="OrthoDB" id="2130750at2759"/>
<keyword evidence="3" id="KW-0493">Microtubule</keyword>
<feature type="compositionally biased region" description="Basic and acidic residues" evidence="7">
    <location>
        <begin position="301"/>
        <end position="312"/>
    </location>
</feature>